<keyword evidence="4 7" id="KW-0812">Transmembrane</keyword>
<feature type="transmembrane region" description="Helical" evidence="7">
    <location>
        <begin position="294"/>
        <end position="317"/>
    </location>
</feature>
<evidence type="ECO:0000256" key="5">
    <source>
        <dbReference type="ARBA" id="ARBA00022989"/>
    </source>
</evidence>
<evidence type="ECO:0000256" key="7">
    <source>
        <dbReference type="SAM" id="Phobius"/>
    </source>
</evidence>
<feature type="domain" description="Bacterial sugar transferase" evidence="8">
    <location>
        <begin position="291"/>
        <end position="468"/>
    </location>
</feature>
<dbReference type="InterPro" id="IPR017475">
    <property type="entry name" value="EPS_sugar_tfrase"/>
</dbReference>
<evidence type="ECO:0000256" key="1">
    <source>
        <dbReference type="ARBA" id="ARBA00004141"/>
    </source>
</evidence>
<dbReference type="InterPro" id="IPR003362">
    <property type="entry name" value="Bact_transf"/>
</dbReference>
<dbReference type="Gene3D" id="3.40.50.720">
    <property type="entry name" value="NAD(P)-binding Rossmann-like Domain"/>
    <property type="match status" value="1"/>
</dbReference>
<gene>
    <name evidence="9" type="ORF">K1X11_004140</name>
</gene>
<feature type="transmembrane region" description="Helical" evidence="7">
    <location>
        <begin position="89"/>
        <end position="111"/>
    </location>
</feature>
<dbReference type="PANTHER" id="PTHR30576">
    <property type="entry name" value="COLANIC BIOSYNTHESIS UDP-GLUCOSE LIPID CARRIER TRANSFERASE"/>
    <property type="match status" value="1"/>
</dbReference>
<proteinExistence type="inferred from homology"/>
<dbReference type="EMBL" id="CP139781">
    <property type="protein sequence ID" value="WRQ88581.1"/>
    <property type="molecule type" value="Genomic_DNA"/>
</dbReference>
<dbReference type="Pfam" id="PF02397">
    <property type="entry name" value="Bac_transf"/>
    <property type="match status" value="1"/>
</dbReference>
<evidence type="ECO:0000313" key="10">
    <source>
        <dbReference type="Proteomes" id="UP000738431"/>
    </source>
</evidence>
<evidence type="ECO:0000259" key="8">
    <source>
        <dbReference type="Pfam" id="PF02397"/>
    </source>
</evidence>
<dbReference type="Pfam" id="PF13727">
    <property type="entry name" value="CoA_binding_3"/>
    <property type="match status" value="1"/>
</dbReference>
<keyword evidence="3 9" id="KW-0808">Transferase</keyword>
<keyword evidence="5 7" id="KW-1133">Transmembrane helix</keyword>
<dbReference type="GO" id="GO:0016740">
    <property type="term" value="F:transferase activity"/>
    <property type="evidence" value="ECO:0007669"/>
    <property type="project" value="UniProtKB-KW"/>
</dbReference>
<feature type="transmembrane region" description="Helical" evidence="7">
    <location>
        <begin position="117"/>
        <end position="144"/>
    </location>
</feature>
<evidence type="ECO:0000313" key="9">
    <source>
        <dbReference type="EMBL" id="WRQ88581.1"/>
    </source>
</evidence>
<organism evidence="9 10">
    <name type="scientific">Actomonas aquatica</name>
    <dbReference type="NCBI Taxonomy" id="2866162"/>
    <lineage>
        <taxon>Bacteria</taxon>
        <taxon>Pseudomonadati</taxon>
        <taxon>Verrucomicrobiota</taxon>
        <taxon>Opitutia</taxon>
        <taxon>Opitutales</taxon>
        <taxon>Opitutaceae</taxon>
        <taxon>Actomonas</taxon>
    </lineage>
</organism>
<evidence type="ECO:0000256" key="2">
    <source>
        <dbReference type="ARBA" id="ARBA00006464"/>
    </source>
</evidence>
<dbReference type="RefSeq" id="WP_324726082.1">
    <property type="nucleotide sequence ID" value="NZ_CP139781.1"/>
</dbReference>
<protein>
    <submittedName>
        <fullName evidence="9">Sugar transferase</fullName>
        <ecNumber evidence="9">2.7.8.-</ecNumber>
    </submittedName>
</protein>
<reference evidence="9 10" key="2">
    <citation type="submission" date="2023-12" db="EMBL/GenBank/DDBJ databases">
        <title>Description of an unclassified Opitutus bacterium of Verrucomicrobiota.</title>
        <authorList>
            <person name="Zhang D.-F."/>
        </authorList>
    </citation>
    <scope>NUCLEOTIDE SEQUENCE [LARGE SCALE GENOMIC DNA]</scope>
    <source>
        <strain evidence="9 10">WL0086</strain>
    </source>
</reference>
<accession>A0ABZ1CAL1</accession>
<evidence type="ECO:0000256" key="3">
    <source>
        <dbReference type="ARBA" id="ARBA00022679"/>
    </source>
</evidence>
<keyword evidence="10" id="KW-1185">Reference proteome</keyword>
<feature type="transmembrane region" description="Helical" evidence="7">
    <location>
        <begin position="56"/>
        <end position="77"/>
    </location>
</feature>
<evidence type="ECO:0000256" key="6">
    <source>
        <dbReference type="ARBA" id="ARBA00023136"/>
    </source>
</evidence>
<feature type="transmembrane region" description="Helical" evidence="7">
    <location>
        <begin position="12"/>
        <end position="36"/>
    </location>
</feature>
<comment type="subcellular location">
    <subcellularLocation>
        <location evidence="1">Membrane</location>
        <topology evidence="1">Multi-pass membrane protein</topology>
    </subcellularLocation>
</comment>
<dbReference type="Proteomes" id="UP000738431">
    <property type="component" value="Chromosome"/>
</dbReference>
<dbReference type="NCBIfam" id="TIGR03025">
    <property type="entry name" value="EPS_sugtrans"/>
    <property type="match status" value="1"/>
</dbReference>
<sequence length="474" mass="54559">MAHKRSYPRTQNLLLLTLFLGDLAFAYFGLTLGYLLRVKSPLRTLGIEPSSVSFELYQPLIWLGTIFILLVMGYQGLYDARLLLRPHRALSNIMRGIFFWVVAFLGFSLVFRMEPAISRYFVLISSVTTFAVLVGWRFTLYYALSNSEIRRRLTQRVVIIGWSAEAERLVEAIDRDSNHPYEVVGVIAVDEKTANNPRQLLGERLLGEIDQLESLLQHHEVDIAVLADLDLPKHRVVGLMALCERLYVSLKIVPSFFQVFVSNLRMQTISGVPILGVEELPIAKFYNQLIKRSVDLIGGIVGLLGSLPVILVLTLIIRRESPGPVIYRQTRTGLHGRPFTIYKLRSMRLDAEKDGAQWAQAGDPRRLRIGAFMREWNLDELPQFWNVLKGDMSLVGPRPERPELIKQFEREIPHYNPRHEVRPGVTGWAQVNGLRGNTSLVDRIRYDLYYIENWSIWFDVQIMLLTFFKRDNAY</sequence>
<keyword evidence="6 7" id="KW-0472">Membrane</keyword>
<name>A0ABZ1CAL1_9BACT</name>
<dbReference type="EC" id="2.7.8.-" evidence="9"/>
<comment type="similarity">
    <text evidence="2">Belongs to the bacterial sugar transferase family.</text>
</comment>
<dbReference type="PANTHER" id="PTHR30576:SF0">
    <property type="entry name" value="UNDECAPRENYL-PHOSPHATE N-ACETYLGALACTOSAMINYL 1-PHOSPHATE TRANSFERASE-RELATED"/>
    <property type="match status" value="1"/>
</dbReference>
<reference evidence="9 10" key="1">
    <citation type="submission" date="2021-08" db="EMBL/GenBank/DDBJ databases">
        <authorList>
            <person name="Zhang D."/>
            <person name="Zhang A."/>
            <person name="Wang L."/>
        </authorList>
    </citation>
    <scope>NUCLEOTIDE SEQUENCE [LARGE SCALE GENOMIC DNA]</scope>
    <source>
        <strain evidence="9 10">WL0086</strain>
    </source>
</reference>
<evidence type="ECO:0000256" key="4">
    <source>
        <dbReference type="ARBA" id="ARBA00022692"/>
    </source>
</evidence>